<feature type="region of interest" description="Disordered" evidence="2">
    <location>
        <begin position="283"/>
        <end position="335"/>
    </location>
</feature>
<dbReference type="STRING" id="278856.A0A212FNN7"/>
<dbReference type="InterPro" id="IPR039223">
    <property type="entry name" value="AATF/Bfr2"/>
</dbReference>
<keyword evidence="4" id="KW-1185">Reference proteome</keyword>
<name>A0A212FNN7_DANPL</name>
<accession>A0A212FNN7</accession>
<gene>
    <name evidence="3" type="ORF">KGM_210474</name>
</gene>
<organism evidence="3 4">
    <name type="scientific">Danaus plexippus plexippus</name>
    <dbReference type="NCBI Taxonomy" id="278856"/>
    <lineage>
        <taxon>Eukaryota</taxon>
        <taxon>Metazoa</taxon>
        <taxon>Ecdysozoa</taxon>
        <taxon>Arthropoda</taxon>
        <taxon>Hexapoda</taxon>
        <taxon>Insecta</taxon>
        <taxon>Pterygota</taxon>
        <taxon>Neoptera</taxon>
        <taxon>Endopterygota</taxon>
        <taxon>Lepidoptera</taxon>
        <taxon>Glossata</taxon>
        <taxon>Ditrysia</taxon>
        <taxon>Papilionoidea</taxon>
        <taxon>Nymphalidae</taxon>
        <taxon>Danainae</taxon>
        <taxon>Danaini</taxon>
        <taxon>Danaina</taxon>
        <taxon>Danaus</taxon>
        <taxon>Danaus</taxon>
    </lineage>
</organism>
<dbReference type="AlphaFoldDB" id="A0A212FNN7"/>
<comment type="similarity">
    <text evidence="1">Belongs to the AATF family.</text>
</comment>
<feature type="compositionally biased region" description="Basic and acidic residues" evidence="2">
    <location>
        <begin position="414"/>
        <end position="424"/>
    </location>
</feature>
<feature type="compositionally biased region" description="Acidic residues" evidence="2">
    <location>
        <begin position="160"/>
        <end position="172"/>
    </location>
</feature>
<evidence type="ECO:0000313" key="4">
    <source>
        <dbReference type="Proteomes" id="UP000007151"/>
    </source>
</evidence>
<dbReference type="FunCoup" id="A0A212FNN7">
    <property type="interactions" value="1765"/>
</dbReference>
<dbReference type="Proteomes" id="UP000007151">
    <property type="component" value="Unassembled WGS sequence"/>
</dbReference>
<sequence>MKFKQKKSSKLTLSDKIADALTVKPRADIEDDVIFGTKPNTVSRADYSSDSEDEDAISDFRKRNVNLLSEISKKYEGQVVSRKELDRNSADESVDDESDGKKSEQEISKNLKGLMSDDEESQGSDDSIIKNVKSRVKSDDSSSEDEESDDYDIVKHRNEDESEEDGSEEEGGFDISQMEEPVKEEFEHVKKQNVSEEAKKGMAVRNQLLLWEGLLEMRIHLQRCMNSANKMPMSDTYETLKNHSDFVEESGTVINNVANVLDKFLNLQSLLLKQYPETKTISNKKITSEAQQKQGEGSDEEIPSDTDNEEIPSDTESENDQPQTKADNKKTNEKKRKLEDYESDIATTHKAFKSYRDATVKKWNEKTRLATAANIKSSPTNTILQQISYILSDRDKLIRRTQLKRSEYDIIGYKKDPTPTENRDQNGMGINPITRDRKDNDEYIPEIFDDSDFYHQLLRELIECKSADISDPVQLSRQWIALQQMRSKMKRKVDTRATKGRKIKYVVHNKLVSYMAPEKSITWTDESTNELYNSLFGKMFESNNVGTNINLDNVKLLN</sequence>
<protein>
    <submittedName>
        <fullName evidence="3">AATF like protein</fullName>
    </submittedName>
</protein>
<dbReference type="GO" id="GO:0006357">
    <property type="term" value="P:regulation of transcription by RNA polymerase II"/>
    <property type="evidence" value="ECO:0007669"/>
    <property type="project" value="TreeGrafter"/>
</dbReference>
<evidence type="ECO:0000313" key="3">
    <source>
        <dbReference type="EMBL" id="OWR55366.1"/>
    </source>
</evidence>
<dbReference type="InterPro" id="IPR012617">
    <property type="entry name" value="AATF_C"/>
</dbReference>
<dbReference type="eggNOG" id="KOG2773">
    <property type="taxonomic scope" value="Eukaryota"/>
</dbReference>
<feature type="compositionally biased region" description="Basic and acidic residues" evidence="2">
    <location>
        <begin position="99"/>
        <end position="109"/>
    </location>
</feature>
<feature type="region of interest" description="Disordered" evidence="2">
    <location>
        <begin position="78"/>
        <end position="174"/>
    </location>
</feature>
<feature type="region of interest" description="Disordered" evidence="2">
    <location>
        <begin position="37"/>
        <end position="57"/>
    </location>
</feature>
<proteinExistence type="inferred from homology"/>
<dbReference type="Pfam" id="PF08164">
    <property type="entry name" value="TRAUB"/>
    <property type="match status" value="1"/>
</dbReference>
<feature type="compositionally biased region" description="Acidic residues" evidence="2">
    <location>
        <begin position="141"/>
        <end position="151"/>
    </location>
</feature>
<dbReference type="InterPro" id="IPR025160">
    <property type="entry name" value="AATF"/>
</dbReference>
<evidence type="ECO:0000256" key="1">
    <source>
        <dbReference type="ARBA" id="ARBA00008966"/>
    </source>
</evidence>
<comment type="caution">
    <text evidence="3">The sequence shown here is derived from an EMBL/GenBank/DDBJ whole genome shotgun (WGS) entry which is preliminary data.</text>
</comment>
<dbReference type="OrthoDB" id="5783963at2759"/>
<dbReference type="GO" id="GO:0005730">
    <property type="term" value="C:nucleolus"/>
    <property type="evidence" value="ECO:0007669"/>
    <property type="project" value="TreeGrafter"/>
</dbReference>
<feature type="region of interest" description="Disordered" evidence="2">
    <location>
        <begin position="414"/>
        <end position="436"/>
    </location>
</feature>
<feature type="compositionally biased region" description="Acidic residues" evidence="2">
    <location>
        <begin position="297"/>
        <end position="319"/>
    </location>
</feature>
<evidence type="ECO:0000256" key="2">
    <source>
        <dbReference type="SAM" id="MobiDB-lite"/>
    </source>
</evidence>
<dbReference type="PANTHER" id="PTHR15565:SF0">
    <property type="entry name" value="PROTEIN AATF"/>
    <property type="match status" value="1"/>
</dbReference>
<feature type="compositionally biased region" description="Polar residues" evidence="2">
    <location>
        <begin position="283"/>
        <end position="295"/>
    </location>
</feature>
<feature type="compositionally biased region" description="Basic and acidic residues" evidence="2">
    <location>
        <begin position="326"/>
        <end position="335"/>
    </location>
</feature>
<dbReference type="Pfam" id="PF13339">
    <property type="entry name" value="AATF-Che1"/>
    <property type="match status" value="1"/>
</dbReference>
<reference evidence="3 4" key="1">
    <citation type="journal article" date="2011" name="Cell">
        <title>The monarch butterfly genome yields insights into long-distance migration.</title>
        <authorList>
            <person name="Zhan S."/>
            <person name="Merlin C."/>
            <person name="Boore J.L."/>
            <person name="Reppert S.M."/>
        </authorList>
    </citation>
    <scope>NUCLEOTIDE SEQUENCE [LARGE SCALE GENOMIC DNA]</scope>
    <source>
        <strain evidence="3">F-2</strain>
    </source>
</reference>
<feature type="compositionally biased region" description="Basic and acidic residues" evidence="2">
    <location>
        <begin position="78"/>
        <end position="90"/>
    </location>
</feature>
<dbReference type="KEGG" id="dpl:KGM_210474"/>
<dbReference type="PANTHER" id="PTHR15565">
    <property type="entry name" value="AATF PROTEIN APOPTOSIS ANTAGONIZING TRANSCRIPTION FACTOR"/>
    <property type="match status" value="1"/>
</dbReference>
<dbReference type="EMBL" id="AGBW02004849">
    <property type="protein sequence ID" value="OWR55366.1"/>
    <property type="molecule type" value="Genomic_DNA"/>
</dbReference>